<organism evidence="1 2">
    <name type="scientific">Novosphingobium sediminis</name>
    <dbReference type="NCBI Taxonomy" id="707214"/>
    <lineage>
        <taxon>Bacteria</taxon>
        <taxon>Pseudomonadati</taxon>
        <taxon>Pseudomonadota</taxon>
        <taxon>Alphaproteobacteria</taxon>
        <taxon>Sphingomonadales</taxon>
        <taxon>Sphingomonadaceae</taxon>
        <taxon>Novosphingobium</taxon>
    </lineage>
</organism>
<protein>
    <submittedName>
        <fullName evidence="1">Uncharacterized protein</fullName>
    </submittedName>
</protein>
<dbReference type="AlphaFoldDB" id="A0A512AR97"/>
<name>A0A512AR97_9SPHN</name>
<evidence type="ECO:0000313" key="1">
    <source>
        <dbReference type="EMBL" id="GEO02206.1"/>
    </source>
</evidence>
<proteinExistence type="predicted"/>
<keyword evidence="2" id="KW-1185">Reference proteome</keyword>
<reference evidence="1 2" key="1">
    <citation type="submission" date="2019-07" db="EMBL/GenBank/DDBJ databases">
        <title>Whole genome shotgun sequence of Novosphingobium sediminis NBRC 106119.</title>
        <authorList>
            <person name="Hosoyama A."/>
            <person name="Uohara A."/>
            <person name="Ohji S."/>
            <person name="Ichikawa N."/>
        </authorList>
    </citation>
    <scope>NUCLEOTIDE SEQUENCE [LARGE SCALE GENOMIC DNA]</scope>
    <source>
        <strain evidence="1 2">NBRC 106119</strain>
    </source>
</reference>
<sequence length="312" mass="33877">MDIPSIEALEHNLRETLVLKAEELAVLAGGEVGARLVAELTGVNDVSGVPTDWFASDVQLARIDLDRLAITACVRDLHDRLLARSLGMRVGDGWLSCDEIEQEALDPIEQFLSSLSHVALAAYDWTSSRNGPLKQLLHLGKAWHHLLEALDAGSQGDFTSEPLTVTDVANLAGIEERSLRNRVGKNGPLRSVEQYRQRKSAVSHRGFVAINRFDAIDWLLSRRGFILGSLRPGILASRLEQISDPATRARAALISGMALGQRLELIANETGCALADVKLLADGHGPLAAVDPVVTYVMNFDRARLSNTAPAE</sequence>
<dbReference type="RefSeq" id="WP_147161421.1">
    <property type="nucleotide sequence ID" value="NZ_BJYR01000039.1"/>
</dbReference>
<dbReference type="EMBL" id="BJYR01000039">
    <property type="protein sequence ID" value="GEO02206.1"/>
    <property type="molecule type" value="Genomic_DNA"/>
</dbReference>
<accession>A0A512AR97</accession>
<dbReference type="Proteomes" id="UP000321464">
    <property type="component" value="Unassembled WGS sequence"/>
</dbReference>
<dbReference type="OrthoDB" id="7596200at2"/>
<gene>
    <name evidence="1" type="ORF">NSE01_40380</name>
</gene>
<evidence type="ECO:0000313" key="2">
    <source>
        <dbReference type="Proteomes" id="UP000321464"/>
    </source>
</evidence>
<comment type="caution">
    <text evidence="1">The sequence shown here is derived from an EMBL/GenBank/DDBJ whole genome shotgun (WGS) entry which is preliminary data.</text>
</comment>